<dbReference type="OrthoDB" id="6159439at2759"/>
<proteinExistence type="inferred from homology"/>
<feature type="compositionally biased region" description="Polar residues" evidence="8">
    <location>
        <begin position="277"/>
        <end position="291"/>
    </location>
</feature>
<gene>
    <name evidence="10" type="primary">zen</name>
    <name evidence="10" type="ORF">EVAR_23095_1</name>
</gene>
<name>A0A4C1VNN8_EUMVA</name>
<dbReference type="PROSITE" id="PS00027">
    <property type="entry name" value="HOMEOBOX_1"/>
    <property type="match status" value="1"/>
</dbReference>
<evidence type="ECO:0000256" key="8">
    <source>
        <dbReference type="SAM" id="MobiDB-lite"/>
    </source>
</evidence>
<evidence type="ECO:0000313" key="10">
    <source>
        <dbReference type="EMBL" id="GBP39769.1"/>
    </source>
</evidence>
<keyword evidence="5 6" id="KW-0539">Nucleus</keyword>
<dbReference type="STRING" id="151549.A0A4C1VNN8"/>
<dbReference type="EMBL" id="BGZK01000370">
    <property type="protein sequence ID" value="GBP39769.1"/>
    <property type="molecule type" value="Genomic_DNA"/>
</dbReference>
<dbReference type="GO" id="GO:0000978">
    <property type="term" value="F:RNA polymerase II cis-regulatory region sequence-specific DNA binding"/>
    <property type="evidence" value="ECO:0007669"/>
    <property type="project" value="TreeGrafter"/>
</dbReference>
<evidence type="ECO:0000256" key="1">
    <source>
        <dbReference type="ARBA" id="ARBA00004123"/>
    </source>
</evidence>
<dbReference type="Proteomes" id="UP000299102">
    <property type="component" value="Unassembled WGS sequence"/>
</dbReference>
<dbReference type="PROSITE" id="PS50071">
    <property type="entry name" value="HOMEOBOX_2"/>
    <property type="match status" value="1"/>
</dbReference>
<dbReference type="AlphaFoldDB" id="A0A4C1VNN8"/>
<dbReference type="Pfam" id="PF00046">
    <property type="entry name" value="Homeodomain"/>
    <property type="match status" value="1"/>
</dbReference>
<dbReference type="InterPro" id="IPR000047">
    <property type="entry name" value="HTH_motif"/>
</dbReference>
<dbReference type="Gene3D" id="1.10.10.60">
    <property type="entry name" value="Homeodomain-like"/>
    <property type="match status" value="1"/>
</dbReference>
<feature type="region of interest" description="Disordered" evidence="8">
    <location>
        <begin position="323"/>
        <end position="362"/>
    </location>
</feature>
<feature type="region of interest" description="Disordered" evidence="8">
    <location>
        <begin position="135"/>
        <end position="156"/>
    </location>
</feature>
<comment type="subcellular location">
    <subcellularLocation>
        <location evidence="1 6 7">Nucleus</location>
    </subcellularLocation>
</comment>
<evidence type="ECO:0000256" key="2">
    <source>
        <dbReference type="ARBA" id="ARBA00010896"/>
    </source>
</evidence>
<feature type="DNA-binding region" description="Homeobox" evidence="6">
    <location>
        <begin position="51"/>
        <end position="110"/>
    </location>
</feature>
<evidence type="ECO:0000256" key="3">
    <source>
        <dbReference type="ARBA" id="ARBA00023125"/>
    </source>
</evidence>
<dbReference type="InterPro" id="IPR017970">
    <property type="entry name" value="Homeobox_CS"/>
</dbReference>
<evidence type="ECO:0000259" key="9">
    <source>
        <dbReference type="PROSITE" id="PS50071"/>
    </source>
</evidence>
<comment type="similarity">
    <text evidence="2">Belongs to the engrailed homeobox family.</text>
</comment>
<protein>
    <submittedName>
        <fullName evidence="10">Protein zerknuellt 1</fullName>
    </submittedName>
</protein>
<feature type="region of interest" description="Disordered" evidence="8">
    <location>
        <begin position="275"/>
        <end position="295"/>
    </location>
</feature>
<dbReference type="InterPro" id="IPR050720">
    <property type="entry name" value="Engrailed_Homeobox_TFs"/>
</dbReference>
<keyword evidence="3 6" id="KW-0238">DNA-binding</keyword>
<dbReference type="InterPro" id="IPR001356">
    <property type="entry name" value="HD"/>
</dbReference>
<evidence type="ECO:0000256" key="7">
    <source>
        <dbReference type="RuleBase" id="RU000682"/>
    </source>
</evidence>
<dbReference type="InterPro" id="IPR009057">
    <property type="entry name" value="Homeodomain-like_sf"/>
</dbReference>
<dbReference type="SUPFAM" id="SSF46689">
    <property type="entry name" value="Homeodomain-like"/>
    <property type="match status" value="1"/>
</dbReference>
<organism evidence="10 11">
    <name type="scientific">Eumeta variegata</name>
    <name type="common">Bagworm moth</name>
    <name type="synonym">Eumeta japonica</name>
    <dbReference type="NCBI Taxonomy" id="151549"/>
    <lineage>
        <taxon>Eukaryota</taxon>
        <taxon>Metazoa</taxon>
        <taxon>Ecdysozoa</taxon>
        <taxon>Arthropoda</taxon>
        <taxon>Hexapoda</taxon>
        <taxon>Insecta</taxon>
        <taxon>Pterygota</taxon>
        <taxon>Neoptera</taxon>
        <taxon>Endopterygota</taxon>
        <taxon>Lepidoptera</taxon>
        <taxon>Glossata</taxon>
        <taxon>Ditrysia</taxon>
        <taxon>Tineoidea</taxon>
        <taxon>Psychidae</taxon>
        <taxon>Oiketicinae</taxon>
        <taxon>Eumeta</taxon>
    </lineage>
</organism>
<feature type="compositionally biased region" description="Acidic residues" evidence="8">
    <location>
        <begin position="147"/>
        <end position="156"/>
    </location>
</feature>
<feature type="domain" description="Homeobox" evidence="9">
    <location>
        <begin position="49"/>
        <end position="109"/>
    </location>
</feature>
<evidence type="ECO:0000256" key="4">
    <source>
        <dbReference type="ARBA" id="ARBA00023155"/>
    </source>
</evidence>
<evidence type="ECO:0000256" key="5">
    <source>
        <dbReference type="ARBA" id="ARBA00023242"/>
    </source>
</evidence>
<dbReference type="PANTHER" id="PTHR24341:SF6">
    <property type="entry name" value="HOMEOBOX PROTEIN INVECTED"/>
    <property type="match status" value="1"/>
</dbReference>
<evidence type="ECO:0000313" key="11">
    <source>
        <dbReference type="Proteomes" id="UP000299102"/>
    </source>
</evidence>
<dbReference type="GO" id="GO:0000981">
    <property type="term" value="F:DNA-binding transcription factor activity, RNA polymerase II-specific"/>
    <property type="evidence" value="ECO:0007669"/>
    <property type="project" value="InterPro"/>
</dbReference>
<reference evidence="10 11" key="1">
    <citation type="journal article" date="2019" name="Commun. Biol.">
        <title>The bagworm genome reveals a unique fibroin gene that provides high tensile strength.</title>
        <authorList>
            <person name="Kono N."/>
            <person name="Nakamura H."/>
            <person name="Ohtoshi R."/>
            <person name="Tomita M."/>
            <person name="Numata K."/>
            <person name="Arakawa K."/>
        </authorList>
    </citation>
    <scope>NUCLEOTIDE SEQUENCE [LARGE SCALE GENOMIC DNA]</scope>
</reference>
<dbReference type="GO" id="GO:0030182">
    <property type="term" value="P:neuron differentiation"/>
    <property type="evidence" value="ECO:0007669"/>
    <property type="project" value="TreeGrafter"/>
</dbReference>
<dbReference type="CDD" id="cd00086">
    <property type="entry name" value="homeodomain"/>
    <property type="match status" value="1"/>
</dbReference>
<evidence type="ECO:0000256" key="6">
    <source>
        <dbReference type="PROSITE-ProRule" id="PRU00108"/>
    </source>
</evidence>
<dbReference type="SMART" id="SM00389">
    <property type="entry name" value="HOX"/>
    <property type="match status" value="1"/>
</dbReference>
<dbReference type="GO" id="GO:0005634">
    <property type="term" value="C:nucleus"/>
    <property type="evidence" value="ECO:0007669"/>
    <property type="project" value="UniProtKB-SubCell"/>
</dbReference>
<comment type="caution">
    <text evidence="10">The sequence shown here is derived from an EMBL/GenBank/DDBJ whole genome shotgun (WGS) entry which is preliminary data.</text>
</comment>
<sequence length="432" mass="48376">MSDPHWKKPLTWQEELRQRLMADQGRFPSIPNQVITYYHPTVNEKKSKKKHKRTRIAFTGVQIACLEAEFKKSMYLQAVRRRELSEYLGLSERNIKVWFQNKRMKEKNTLKTNNEEVATDLRICQPLAQQMSNLPVNLTGDTKTNDDVENDEPEDEQSLKINVNSIDATEIKTMEEPPHIEVLSSGQTGTLFLKSLSKSIPEDLTNSTDPQPGTSGIIFKIENKEQPHEIAQRIENQVERQPRVLYPLSGEVYMGPDGSGTVQALNIIKTEIEGDTCSENSSISSDNTPTHSPHKQAFKIKNTYGNYSYSPSEYHYYHSNRKTHSTLSLRPEFESRPRASTSNPSTDDDLEECRGPFAPSPNSQLEEAYVIASTAGSKAGSEGSNPRLSPLPTLAQSAAELLTAAVCYCDDNVQTDDEGVACLPRHGACGII</sequence>
<dbReference type="PANTHER" id="PTHR24341">
    <property type="entry name" value="HOMEOBOX PROTEIN ENGRAILED"/>
    <property type="match status" value="1"/>
</dbReference>
<dbReference type="PRINTS" id="PR00031">
    <property type="entry name" value="HTHREPRESSR"/>
</dbReference>
<keyword evidence="11" id="KW-1185">Reference proteome</keyword>
<keyword evidence="4 6" id="KW-0371">Homeobox</keyword>
<accession>A0A4C1VNN8</accession>